<dbReference type="EMBL" id="OC321289">
    <property type="protein sequence ID" value="CAD7409760.1"/>
    <property type="molecule type" value="Genomic_DNA"/>
</dbReference>
<evidence type="ECO:0000313" key="7">
    <source>
        <dbReference type="EMBL" id="CAD7409760.1"/>
    </source>
</evidence>
<dbReference type="PROSITE" id="PS00511">
    <property type="entry name" value="CRF"/>
    <property type="match status" value="1"/>
</dbReference>
<dbReference type="AlphaFoldDB" id="A0A7R9H5B1"/>
<dbReference type="InterPro" id="IPR000187">
    <property type="entry name" value="CRF"/>
</dbReference>
<feature type="region of interest" description="Disordered" evidence="5">
    <location>
        <begin position="186"/>
        <end position="209"/>
    </location>
</feature>
<dbReference type="GO" id="GO:0005179">
    <property type="term" value="F:hormone activity"/>
    <property type="evidence" value="ECO:0007669"/>
    <property type="project" value="UniProtKB-KW"/>
</dbReference>
<keyword evidence="3" id="KW-0372">Hormone</keyword>
<evidence type="ECO:0000256" key="1">
    <source>
        <dbReference type="ARBA" id="ARBA00004613"/>
    </source>
</evidence>
<keyword evidence="2" id="KW-0964">Secreted</keyword>
<comment type="subcellular location">
    <subcellularLocation>
        <location evidence="1">Secreted</location>
    </subcellularLocation>
</comment>
<evidence type="ECO:0000259" key="6">
    <source>
        <dbReference type="SMART" id="SM00039"/>
    </source>
</evidence>
<evidence type="ECO:0000256" key="2">
    <source>
        <dbReference type="ARBA" id="ARBA00022525"/>
    </source>
</evidence>
<feature type="domain" description="Corticotropin-releasing factor" evidence="6">
    <location>
        <begin position="136"/>
        <end position="179"/>
    </location>
</feature>
<accession>A0A7R9H5B1</accession>
<proteinExistence type="predicted"/>
<dbReference type="GO" id="GO:0005576">
    <property type="term" value="C:extracellular region"/>
    <property type="evidence" value="ECO:0007669"/>
    <property type="project" value="UniProtKB-SubCell"/>
</dbReference>
<dbReference type="Pfam" id="PF00473">
    <property type="entry name" value="CRF"/>
    <property type="match status" value="1"/>
</dbReference>
<evidence type="ECO:0000256" key="4">
    <source>
        <dbReference type="ARBA" id="ARBA00030131"/>
    </source>
</evidence>
<sequence>MFKGDVAAFVWRERESGKLKAIESGTMSLSALLSTLLLVAAVCSSADSAPNYFDSPSLEALADVVPPPNQEMSLLLPQLSAKYLSHGPTWENVPDPRFYVLSELEREAGVQYRLSRHNPSCSKLCSKAARRVKRTGGPSLSIVNPLDVLRQRLLLEIARRRMRQSEDQILANRELLRSIGKRNANQSQLLDDNEQNVEGSLEGLEERSADRNSASDVVFDCCAHAHIGGGKDEGGLPGRESTVAPAVPAQA</sequence>
<reference evidence="7" key="1">
    <citation type="submission" date="2020-11" db="EMBL/GenBank/DDBJ databases">
        <authorList>
            <person name="Tran Van P."/>
        </authorList>
    </citation>
    <scope>NUCLEOTIDE SEQUENCE</scope>
</reference>
<dbReference type="InterPro" id="IPR018446">
    <property type="entry name" value="Corticotropin-releasing_fac_CS"/>
</dbReference>
<name>A0A7R9H5B1_TIMCR</name>
<organism evidence="7">
    <name type="scientific">Timema cristinae</name>
    <name type="common">Walking stick</name>
    <dbReference type="NCBI Taxonomy" id="61476"/>
    <lineage>
        <taxon>Eukaryota</taxon>
        <taxon>Metazoa</taxon>
        <taxon>Ecdysozoa</taxon>
        <taxon>Arthropoda</taxon>
        <taxon>Hexapoda</taxon>
        <taxon>Insecta</taxon>
        <taxon>Pterygota</taxon>
        <taxon>Neoptera</taxon>
        <taxon>Polyneoptera</taxon>
        <taxon>Phasmatodea</taxon>
        <taxon>Timematodea</taxon>
        <taxon>Timematoidea</taxon>
        <taxon>Timematidae</taxon>
        <taxon>Timema</taxon>
    </lineage>
</organism>
<dbReference type="SMART" id="SM00039">
    <property type="entry name" value="CRF"/>
    <property type="match status" value="1"/>
</dbReference>
<feature type="region of interest" description="Disordered" evidence="5">
    <location>
        <begin position="228"/>
        <end position="251"/>
    </location>
</feature>
<evidence type="ECO:0000256" key="5">
    <source>
        <dbReference type="SAM" id="MobiDB-lite"/>
    </source>
</evidence>
<protein>
    <recommendedName>
        <fullName evidence="4">Diuretic peptide</fullName>
    </recommendedName>
</protein>
<gene>
    <name evidence="7" type="ORF">TCEB3V08_LOCUS10178</name>
</gene>
<evidence type="ECO:0000256" key="3">
    <source>
        <dbReference type="ARBA" id="ARBA00022702"/>
    </source>
</evidence>